<dbReference type="SMART" id="SM00355">
    <property type="entry name" value="ZnF_C2H2"/>
    <property type="match status" value="3"/>
</dbReference>
<comment type="subcellular location">
    <subcellularLocation>
        <location evidence="1">Nucleus</location>
    </subcellularLocation>
</comment>
<dbReference type="GO" id="GO:0005634">
    <property type="term" value="C:nucleus"/>
    <property type="evidence" value="ECO:0007669"/>
    <property type="project" value="UniProtKB-SubCell"/>
</dbReference>
<dbReference type="AlphaFoldDB" id="A0A5J5DNN3"/>
<evidence type="ECO:0000256" key="2">
    <source>
        <dbReference type="ARBA" id="ARBA00022723"/>
    </source>
</evidence>
<feature type="domain" description="C2H2-type" evidence="9">
    <location>
        <begin position="302"/>
        <end position="324"/>
    </location>
</feature>
<dbReference type="PANTHER" id="PTHR23235:SF143">
    <property type="entry name" value="KRUEPPEL-LIKE FACTOR 3"/>
    <property type="match status" value="1"/>
</dbReference>
<evidence type="ECO:0000256" key="6">
    <source>
        <dbReference type="ARBA" id="ARBA00023242"/>
    </source>
</evidence>
<feature type="domain" description="C2H2-type" evidence="9">
    <location>
        <begin position="242"/>
        <end position="271"/>
    </location>
</feature>
<dbReference type="PANTHER" id="PTHR23235">
    <property type="entry name" value="KRUEPPEL-LIKE TRANSCRIPTION FACTOR"/>
    <property type="match status" value="1"/>
</dbReference>
<sequence>MLMYDYPLKTDMETSFYSSLVKTPEQYGVIFSHPAHLFHSTHMHAFSQSHTPSNLTHTQLEPVDLSVSKRSSSSSSSSSPPCSSASSPASSHSSPPSPYSSAPRPSPRGSPPHSQLRSSPPTSSLSYSTMVAPMIGSGSGVIQGSGVMMSPVMVPLSVLYPSSLHLHQSIMVSPPVANDDDHHRSREHKPVHCGDAHDLHKPIKTEPRPERAHDRHSSHEMKSSVHPLPAESPDTLKKRRIHRCDFNGCNKVYTKSSHLKAHRRTHTGEKPYKCMWEGCTWKFARSDELTRHFRKHTGVKPFQCPDCERSFSRSDHLALHKKRHLLV</sequence>
<dbReference type="InterPro" id="IPR036236">
    <property type="entry name" value="Znf_C2H2_sf"/>
</dbReference>
<dbReference type="EMBL" id="VOFY01000002">
    <property type="protein sequence ID" value="KAA8594852.1"/>
    <property type="molecule type" value="Genomic_DNA"/>
</dbReference>
<feature type="compositionally biased region" description="Basic and acidic residues" evidence="8">
    <location>
        <begin position="179"/>
        <end position="223"/>
    </location>
</feature>
<dbReference type="CDD" id="cd21577">
    <property type="entry name" value="KLF3_N"/>
    <property type="match status" value="1"/>
</dbReference>
<dbReference type="Pfam" id="PF00096">
    <property type="entry name" value="zf-C2H2"/>
    <property type="match status" value="3"/>
</dbReference>
<evidence type="ECO:0000313" key="11">
    <source>
        <dbReference type="Proteomes" id="UP000327493"/>
    </source>
</evidence>
<comment type="caution">
    <text evidence="10">The sequence shown here is derived from an EMBL/GenBank/DDBJ whole genome shotgun (WGS) entry which is preliminary data.</text>
</comment>
<keyword evidence="2" id="KW-0479">Metal-binding</keyword>
<feature type="compositionally biased region" description="Low complexity" evidence="8">
    <location>
        <begin position="111"/>
        <end position="125"/>
    </location>
</feature>
<accession>A0A5J5DNN3</accession>
<evidence type="ECO:0000256" key="7">
    <source>
        <dbReference type="PROSITE-ProRule" id="PRU00042"/>
    </source>
</evidence>
<feature type="compositionally biased region" description="Low complexity" evidence="8">
    <location>
        <begin position="66"/>
        <end position="103"/>
    </location>
</feature>
<reference evidence="10 11" key="1">
    <citation type="submission" date="2019-08" db="EMBL/GenBank/DDBJ databases">
        <title>A chromosome-level genome assembly, high-density linkage maps, and genome scans reveal the genomic architecture of hybrid incompatibilities underlying speciation via character displacement in darters (Percidae: Etheostominae).</title>
        <authorList>
            <person name="Moran R.L."/>
            <person name="Catchen J.M."/>
            <person name="Fuller R.C."/>
        </authorList>
    </citation>
    <scope>NUCLEOTIDE SEQUENCE [LARGE SCALE GENOMIC DNA]</scope>
    <source>
        <strain evidence="10">EspeVRDwgs_2016</strain>
        <tissue evidence="10">Muscle</tissue>
    </source>
</reference>
<dbReference type="Gene3D" id="3.30.160.60">
    <property type="entry name" value="Classic Zinc Finger"/>
    <property type="match status" value="3"/>
</dbReference>
<feature type="region of interest" description="Disordered" evidence="8">
    <location>
        <begin position="64"/>
        <end position="125"/>
    </location>
</feature>
<name>A0A5J5DNN3_9PERO</name>
<dbReference type="Proteomes" id="UP000327493">
    <property type="component" value="Chromosome 2"/>
</dbReference>
<dbReference type="GO" id="GO:0000981">
    <property type="term" value="F:DNA-binding transcription factor activity, RNA polymerase II-specific"/>
    <property type="evidence" value="ECO:0007669"/>
    <property type="project" value="TreeGrafter"/>
</dbReference>
<proteinExistence type="predicted"/>
<evidence type="ECO:0000256" key="1">
    <source>
        <dbReference type="ARBA" id="ARBA00004123"/>
    </source>
</evidence>
<dbReference type="GO" id="GO:0008270">
    <property type="term" value="F:zinc ion binding"/>
    <property type="evidence" value="ECO:0007669"/>
    <property type="project" value="UniProtKB-KW"/>
</dbReference>
<dbReference type="FunFam" id="3.30.160.60:FF:000018">
    <property type="entry name" value="Krueppel-like factor 15"/>
    <property type="match status" value="1"/>
</dbReference>
<dbReference type="FunFam" id="3.30.160.60:FF:000021">
    <property type="entry name" value="Basic krueppel-like factor 3"/>
    <property type="match status" value="1"/>
</dbReference>
<evidence type="ECO:0000256" key="5">
    <source>
        <dbReference type="ARBA" id="ARBA00022833"/>
    </source>
</evidence>
<gene>
    <name evidence="10" type="ORF">FQN60_011987</name>
</gene>
<evidence type="ECO:0000259" key="9">
    <source>
        <dbReference type="PROSITE" id="PS50157"/>
    </source>
</evidence>
<evidence type="ECO:0000313" key="10">
    <source>
        <dbReference type="EMBL" id="KAA8594852.1"/>
    </source>
</evidence>
<keyword evidence="6" id="KW-0539">Nucleus</keyword>
<dbReference type="GO" id="GO:0000978">
    <property type="term" value="F:RNA polymerase II cis-regulatory region sequence-specific DNA binding"/>
    <property type="evidence" value="ECO:0007669"/>
    <property type="project" value="TreeGrafter"/>
</dbReference>
<evidence type="ECO:0000256" key="3">
    <source>
        <dbReference type="ARBA" id="ARBA00022737"/>
    </source>
</evidence>
<feature type="region of interest" description="Disordered" evidence="8">
    <location>
        <begin position="177"/>
        <end position="232"/>
    </location>
</feature>
<organism evidence="10 11">
    <name type="scientific">Etheostoma spectabile</name>
    <name type="common">orangethroat darter</name>
    <dbReference type="NCBI Taxonomy" id="54343"/>
    <lineage>
        <taxon>Eukaryota</taxon>
        <taxon>Metazoa</taxon>
        <taxon>Chordata</taxon>
        <taxon>Craniata</taxon>
        <taxon>Vertebrata</taxon>
        <taxon>Euteleostomi</taxon>
        <taxon>Actinopterygii</taxon>
        <taxon>Neopterygii</taxon>
        <taxon>Teleostei</taxon>
        <taxon>Neoteleostei</taxon>
        <taxon>Acanthomorphata</taxon>
        <taxon>Eupercaria</taxon>
        <taxon>Perciformes</taxon>
        <taxon>Percoidei</taxon>
        <taxon>Percidae</taxon>
        <taxon>Etheostomatinae</taxon>
        <taxon>Etheostoma</taxon>
    </lineage>
</organism>
<keyword evidence="3" id="KW-0677">Repeat</keyword>
<evidence type="ECO:0000256" key="8">
    <source>
        <dbReference type="SAM" id="MobiDB-lite"/>
    </source>
</evidence>
<dbReference type="InterPro" id="IPR013087">
    <property type="entry name" value="Znf_C2H2_type"/>
</dbReference>
<dbReference type="PROSITE" id="PS50157">
    <property type="entry name" value="ZINC_FINGER_C2H2_2"/>
    <property type="match status" value="3"/>
</dbReference>
<keyword evidence="11" id="KW-1185">Reference proteome</keyword>
<evidence type="ECO:0000256" key="4">
    <source>
        <dbReference type="ARBA" id="ARBA00022771"/>
    </source>
</evidence>
<keyword evidence="4 7" id="KW-0863">Zinc-finger</keyword>
<dbReference type="SUPFAM" id="SSF57667">
    <property type="entry name" value="beta-beta-alpha zinc fingers"/>
    <property type="match status" value="2"/>
</dbReference>
<feature type="domain" description="C2H2-type" evidence="9">
    <location>
        <begin position="272"/>
        <end position="301"/>
    </location>
</feature>
<protein>
    <recommendedName>
        <fullName evidence="9">C2H2-type domain-containing protein</fullName>
    </recommendedName>
</protein>
<keyword evidence="5" id="KW-0862">Zinc</keyword>
<dbReference type="FunFam" id="3.30.160.60:FF:000091">
    <property type="entry name" value="Putative Krueppel-like factor 12"/>
    <property type="match status" value="1"/>
</dbReference>
<dbReference type="PROSITE" id="PS00028">
    <property type="entry name" value="ZINC_FINGER_C2H2_1"/>
    <property type="match status" value="3"/>
</dbReference>